<feature type="domain" description="SET" evidence="9">
    <location>
        <begin position="1769"/>
        <end position="1896"/>
    </location>
</feature>
<dbReference type="InterPro" id="IPR050973">
    <property type="entry name" value="H3K9_Histone-Lys_N-MTase"/>
</dbReference>
<feature type="region of interest" description="Disordered" evidence="8">
    <location>
        <begin position="277"/>
        <end position="302"/>
    </location>
</feature>
<keyword evidence="12" id="KW-1185">Reference proteome</keyword>
<keyword evidence="6" id="KW-0479">Metal-binding</keyword>
<feature type="domain" description="Post-SET" evidence="10">
    <location>
        <begin position="1900"/>
        <end position="1916"/>
    </location>
</feature>
<feature type="compositionally biased region" description="Basic and acidic residues" evidence="8">
    <location>
        <begin position="37"/>
        <end position="57"/>
    </location>
</feature>
<dbReference type="VEuPathDB" id="PlasmoDB:AK88_00734"/>
<dbReference type="Proteomes" id="UP000054561">
    <property type="component" value="Unassembled WGS sequence"/>
</dbReference>
<feature type="region of interest" description="Disordered" evidence="8">
    <location>
        <begin position="500"/>
        <end position="531"/>
    </location>
</feature>
<dbReference type="GO" id="GO:0005694">
    <property type="term" value="C:chromosome"/>
    <property type="evidence" value="ECO:0007669"/>
    <property type="project" value="UniProtKB-SubCell"/>
</dbReference>
<feature type="region of interest" description="Disordered" evidence="8">
    <location>
        <begin position="1525"/>
        <end position="1555"/>
    </location>
</feature>
<dbReference type="Gene3D" id="2.30.280.10">
    <property type="entry name" value="SRA-YDG"/>
    <property type="match status" value="1"/>
</dbReference>
<feature type="region of interest" description="Disordered" evidence="8">
    <location>
        <begin position="448"/>
        <end position="469"/>
    </location>
</feature>
<name>A0A0D9QRE2_PLAFR</name>
<keyword evidence="7" id="KW-0862">Zinc</keyword>
<dbReference type="InterPro" id="IPR046341">
    <property type="entry name" value="SET_dom_sf"/>
</dbReference>
<dbReference type="PANTHER" id="PTHR46223:SF3">
    <property type="entry name" value="HISTONE-LYSINE N-METHYLTRANSFERASE SET-23"/>
    <property type="match status" value="1"/>
</dbReference>
<dbReference type="GO" id="GO:0046872">
    <property type="term" value="F:metal ion binding"/>
    <property type="evidence" value="ECO:0007669"/>
    <property type="project" value="UniProtKB-KW"/>
</dbReference>
<keyword evidence="3" id="KW-0489">Methyltransferase</keyword>
<feature type="region of interest" description="Disordered" evidence="8">
    <location>
        <begin position="321"/>
        <end position="355"/>
    </location>
</feature>
<dbReference type="PANTHER" id="PTHR46223">
    <property type="entry name" value="HISTONE-LYSINE N-METHYLTRANSFERASE SUV39H"/>
    <property type="match status" value="1"/>
</dbReference>
<dbReference type="SUPFAM" id="SSF88697">
    <property type="entry name" value="PUA domain-like"/>
    <property type="match status" value="1"/>
</dbReference>
<keyword evidence="5" id="KW-0949">S-adenosyl-L-methionine</keyword>
<dbReference type="PROSITE" id="PS50280">
    <property type="entry name" value="SET"/>
    <property type="match status" value="1"/>
</dbReference>
<dbReference type="InterPro" id="IPR036987">
    <property type="entry name" value="SRA-YDG_sf"/>
</dbReference>
<accession>A0A0D9QRE2</accession>
<dbReference type="SUPFAM" id="SSF82199">
    <property type="entry name" value="SET domain"/>
    <property type="match status" value="1"/>
</dbReference>
<evidence type="ECO:0000256" key="2">
    <source>
        <dbReference type="ARBA" id="ARBA00022454"/>
    </source>
</evidence>
<reference evidence="11 12" key="1">
    <citation type="submission" date="2014-03" db="EMBL/GenBank/DDBJ databases">
        <title>The Genome Sequence of Plasmodium fragile nilgiri.</title>
        <authorList>
            <consortium name="The Broad Institute Genomics Platform"/>
            <consortium name="The Broad Institute Genome Sequencing Center for Infectious Disease"/>
            <person name="Neafsey D."/>
            <person name="Duraisingh M."/>
            <person name="Young S.K."/>
            <person name="Zeng Q."/>
            <person name="Gargeya S."/>
            <person name="Abouelleil A."/>
            <person name="Alvarado L."/>
            <person name="Chapman S.B."/>
            <person name="Gainer-Dewar J."/>
            <person name="Goldberg J."/>
            <person name="Griggs A."/>
            <person name="Gujja S."/>
            <person name="Hansen M."/>
            <person name="Howarth C."/>
            <person name="Imamovic A."/>
            <person name="Larimer J."/>
            <person name="Pearson M."/>
            <person name="Poon T.W."/>
            <person name="Priest M."/>
            <person name="Roberts A."/>
            <person name="Saif S."/>
            <person name="Shea T."/>
            <person name="Sykes S."/>
            <person name="Wortman J."/>
            <person name="Nusbaum C."/>
            <person name="Birren B."/>
        </authorList>
    </citation>
    <scope>NUCLEOTIDE SEQUENCE [LARGE SCALE GENOMIC DNA]</scope>
    <source>
        <strain evidence="12">nilgiri</strain>
    </source>
</reference>
<evidence type="ECO:0000259" key="9">
    <source>
        <dbReference type="PROSITE" id="PS50280"/>
    </source>
</evidence>
<keyword evidence="4" id="KW-0808">Transferase</keyword>
<feature type="compositionally biased region" description="Basic residues" evidence="8">
    <location>
        <begin position="1080"/>
        <end position="1096"/>
    </location>
</feature>
<dbReference type="InterPro" id="IPR001214">
    <property type="entry name" value="SET_dom"/>
</dbReference>
<feature type="region of interest" description="Disordered" evidence="8">
    <location>
        <begin position="1073"/>
        <end position="1125"/>
    </location>
</feature>
<feature type="compositionally biased region" description="Acidic residues" evidence="8">
    <location>
        <begin position="448"/>
        <end position="460"/>
    </location>
</feature>
<evidence type="ECO:0000256" key="4">
    <source>
        <dbReference type="ARBA" id="ARBA00022679"/>
    </source>
</evidence>
<comment type="subcellular location">
    <subcellularLocation>
        <location evidence="1">Chromosome</location>
    </subcellularLocation>
</comment>
<feature type="region of interest" description="Disordered" evidence="8">
    <location>
        <begin position="852"/>
        <end position="902"/>
    </location>
</feature>
<dbReference type="GO" id="GO:0008168">
    <property type="term" value="F:methyltransferase activity"/>
    <property type="evidence" value="ECO:0007669"/>
    <property type="project" value="UniProtKB-KW"/>
</dbReference>
<feature type="compositionally biased region" description="Low complexity" evidence="8">
    <location>
        <begin position="325"/>
        <end position="334"/>
    </location>
</feature>
<dbReference type="OrthoDB" id="616263at2759"/>
<protein>
    <recommendedName>
        <fullName evidence="13">SET domain-containing protein</fullName>
    </recommendedName>
</protein>
<evidence type="ECO:0000313" key="12">
    <source>
        <dbReference type="Proteomes" id="UP000054561"/>
    </source>
</evidence>
<dbReference type="InterPro" id="IPR003616">
    <property type="entry name" value="Post-SET_dom"/>
</dbReference>
<dbReference type="PROSITE" id="PS50868">
    <property type="entry name" value="POST_SET"/>
    <property type="match status" value="1"/>
</dbReference>
<proteinExistence type="predicted"/>
<dbReference type="OMA" id="REHEYDK"/>
<feature type="region of interest" description="Disordered" evidence="8">
    <location>
        <begin position="113"/>
        <end position="136"/>
    </location>
</feature>
<evidence type="ECO:0000256" key="3">
    <source>
        <dbReference type="ARBA" id="ARBA00022603"/>
    </source>
</evidence>
<dbReference type="InterPro" id="IPR015947">
    <property type="entry name" value="PUA-like_sf"/>
</dbReference>
<feature type="compositionally biased region" description="Gly residues" evidence="8">
    <location>
        <begin position="12"/>
        <end position="26"/>
    </location>
</feature>
<feature type="compositionally biased region" description="Basic and acidic residues" evidence="8">
    <location>
        <begin position="114"/>
        <end position="124"/>
    </location>
</feature>
<feature type="compositionally biased region" description="Basic and acidic residues" evidence="8">
    <location>
        <begin position="1097"/>
        <end position="1123"/>
    </location>
</feature>
<sequence length="1916" mass="214455">MKERNSRRNNLSGGGKMGGSQSGRAGGNNLTGSALRGRSDKAGDKGIGDGVDPRLDNSCDVGCNPVRDSMDAPKCVDIGGEVSVSKSEGLINLNNTQEVYYVEGSEDAVINPDVEEKGSEERRLTGQGDAAGTEEPDVSIDVVDSDKCAKDSNGRNCEDPVGELCMDNKVPDDNSGQLFIQNFKGDGCSGSGDQPLEGESSGVVTCGVGNTANCMDDGPAEEHPQFEVQSEEVAKWKKRGNSRFIKRETNLRSDTHEEKKDVVMSLGNEPSLLNPVSHIGCGKVGRKKGRREKSVSSAKMEDDGTAFPFAPMGCNVKEYSGGNSGHNSGHNSNGNGAGQFEKSLLNKTGGRKKGTLCKGKIKTKKKIPQKKKSKCTLKGNSASNRIKYETTHAGKTKLKNEKKSYVKDELYYNYGDSYNGAYDDGGVHDLSDKFSNINISKHFFLKMDDDDEEEEEEEGDGDRGYDDACSSRNSSMSLNLAKKNFQKKIIILDERSSWGGGSVSGKGNGCSAEGASVAPEQGPTNGSNINDASGVNHVIGVNHVSGGNDVSDSKGAKKMMKRILTSEESTTLLNNVKEINMKRFNFNNIISNKDSLMEQFILYNLFSYDITILKRPLKFIYTYCLFKNLRLYYQIQDKNVYIDEKAIPNCRIKDNLIDTHSIILGMYENYCRHLNRGKVPIADFINLNYFNIHNVKFAKKNVQHNKSYDDNILPEKDNRQISSMYKFRPYLYSNCSNDEKDFPGEAVDAQKGGVGKVEKGGGEKTVIRAEQLSAMNNDASNESVKLFEDTSPVTCKGEDIQGASAHLPHESQVVEEKGEDCKQIECKVVMNEAVMGEEELCDEVVEQVEEDPVPVQKGRKRKMQVGGTKDGASDLASKKQKGEEAVVGDGANGSQDMQGGNAALGENEDVHQVGSESIHEVLPLCQVKTETPDVVECEEKAQCDDVVTVVARVKNEEKEEKVGEGKDYSCMVIIPPDDDDEVGGTVVKSEKWVKEQPVTPDGRRKNVTHKYNEALTKEGIAEEGEAKKKVLMRNRNVKEENIIKEGKLERACKERSASNVSSMRKGRKNFFCNNNLSLMKNRRRRSGGISSRKTKKKTEERGSKGGENYFKKKNSDTSDHTEYAEDVSELENVNVMLLERIKNNYKMMMQNNRLNKKRREEKMMLMGGGGGYSAATPGGGFGRTDNCVGYESGIVGGGMNGTGIGEGGANGYNSSGVKNSISAYHHGGANSDDKLSGGKLGIMQEGDKTGMYRSGSNNELWDKERKYLLSVDWLYNNNFNILDIKVNTHFSHNYHIALFFLCKYTSYNLFLHPINKNEHIVSSVILNSKNEVLTDNGNFFVLRYLLSFLSNKISSLRKCYANALYNSYLLQMPIRIFRHNNLKTKYSPNYGIRYDGIYKIVNAFTINDYSTSEYKRDILYVFKRLYVDKCFIPRNCRFYDSQCERKKYLIEKNSVSINVFLGSEMIMTLTVPYLKNYKSTTFMNFNHIYKFIRRRCIKEKLASKWVRSDVRMYEACKRKLRQEGGDLGVAGRKPGGRPSSARTGETANGGPPTGRGGAETFPFWCRGKYLPLVLVLETLNFEKEINENQRIRTKNFKNLEISIRKTEIPINCEMAKRPAHLFIPIKSKEAIAAHIELKKPFEDTWNPYEDLSAGKEKFKIPVENTVDDSLPPMNFTYVDKTLFFSRLPPYNLLPLCSGCAPQNYSKKEFDEIYINGYCKALRHKRTNRIYCDGNKNYDINDFNVLAACSGNCLCDPLKCTNKFPEGLHYPVKVVKTRDIGWDIVSSSYIKANSLIMHYVGEITTRKEMISREHEYDKKGYFNYFIETAEVDETYTDDWKIPCIDALFISNVARFLNHSCEPNVNVITIWRGDNYPSVGIFASRDIKPDEPLKYHYGINYKNIKCMCNSKKCKGYIG</sequence>
<feature type="region of interest" description="Disordered" evidence="8">
    <location>
        <begin position="1"/>
        <end position="58"/>
    </location>
</feature>
<evidence type="ECO:0000256" key="1">
    <source>
        <dbReference type="ARBA" id="ARBA00004286"/>
    </source>
</evidence>
<dbReference type="Pfam" id="PF00856">
    <property type="entry name" value="SET"/>
    <property type="match status" value="1"/>
</dbReference>
<organism evidence="11 12">
    <name type="scientific">Plasmodium fragile</name>
    <dbReference type="NCBI Taxonomy" id="5857"/>
    <lineage>
        <taxon>Eukaryota</taxon>
        <taxon>Sar</taxon>
        <taxon>Alveolata</taxon>
        <taxon>Apicomplexa</taxon>
        <taxon>Aconoidasida</taxon>
        <taxon>Haemosporida</taxon>
        <taxon>Plasmodiidae</taxon>
        <taxon>Plasmodium</taxon>
        <taxon>Plasmodium (Plasmodium)</taxon>
    </lineage>
</organism>
<dbReference type="SMART" id="SM00317">
    <property type="entry name" value="SET"/>
    <property type="match status" value="1"/>
</dbReference>
<evidence type="ECO:0008006" key="13">
    <source>
        <dbReference type="Google" id="ProtNLM"/>
    </source>
</evidence>
<dbReference type="GeneID" id="24266048"/>
<dbReference type="Gene3D" id="2.170.270.10">
    <property type="entry name" value="SET domain"/>
    <property type="match status" value="1"/>
</dbReference>
<evidence type="ECO:0000256" key="5">
    <source>
        <dbReference type="ARBA" id="ARBA00022691"/>
    </source>
</evidence>
<gene>
    <name evidence="11" type="ORF">AK88_00734</name>
</gene>
<evidence type="ECO:0000259" key="10">
    <source>
        <dbReference type="PROSITE" id="PS50868"/>
    </source>
</evidence>
<dbReference type="GO" id="GO:0032259">
    <property type="term" value="P:methylation"/>
    <property type="evidence" value="ECO:0007669"/>
    <property type="project" value="UniProtKB-KW"/>
</dbReference>
<evidence type="ECO:0000313" key="11">
    <source>
        <dbReference type="EMBL" id="KJP89523.1"/>
    </source>
</evidence>
<evidence type="ECO:0000256" key="6">
    <source>
        <dbReference type="ARBA" id="ARBA00022723"/>
    </source>
</evidence>
<evidence type="ECO:0000256" key="7">
    <source>
        <dbReference type="ARBA" id="ARBA00022833"/>
    </source>
</evidence>
<evidence type="ECO:0000256" key="8">
    <source>
        <dbReference type="SAM" id="MobiDB-lite"/>
    </source>
</evidence>
<dbReference type="RefSeq" id="XP_012333801.1">
    <property type="nucleotide sequence ID" value="XM_012478378.1"/>
</dbReference>
<feature type="compositionally biased region" description="Polar residues" evidence="8">
    <location>
        <begin position="522"/>
        <end position="531"/>
    </location>
</feature>
<dbReference type="EMBL" id="KQ001650">
    <property type="protein sequence ID" value="KJP89523.1"/>
    <property type="molecule type" value="Genomic_DNA"/>
</dbReference>
<keyword evidence="2" id="KW-0158">Chromosome</keyword>